<gene>
    <name evidence="2" type="ORF">FYJ60_10970</name>
</gene>
<protein>
    <submittedName>
        <fullName evidence="2">DNA-3-methyladenine glycosylase I</fullName>
    </submittedName>
</protein>
<evidence type="ECO:0000256" key="1">
    <source>
        <dbReference type="PIRSR" id="PIRSR605019-1"/>
    </source>
</evidence>
<dbReference type="PANTHER" id="PTHR30037">
    <property type="entry name" value="DNA-3-METHYLADENINE GLYCOSYLASE 1"/>
    <property type="match status" value="1"/>
</dbReference>
<dbReference type="GO" id="GO:0046872">
    <property type="term" value="F:metal ion binding"/>
    <property type="evidence" value="ECO:0007669"/>
    <property type="project" value="UniProtKB-KW"/>
</dbReference>
<evidence type="ECO:0000313" key="3">
    <source>
        <dbReference type="Proteomes" id="UP000466864"/>
    </source>
</evidence>
<keyword evidence="1" id="KW-0479">Metal-binding</keyword>
<dbReference type="Proteomes" id="UP000466864">
    <property type="component" value="Unassembled WGS sequence"/>
</dbReference>
<dbReference type="InterPro" id="IPR052891">
    <property type="entry name" value="DNA-3mA_glycosylase"/>
</dbReference>
<dbReference type="GO" id="GO:0008725">
    <property type="term" value="F:DNA-3-methyladenine glycosylase activity"/>
    <property type="evidence" value="ECO:0007669"/>
    <property type="project" value="InterPro"/>
</dbReference>
<feature type="binding site" evidence="1">
    <location>
        <position position="20"/>
    </location>
    <ligand>
        <name>Zn(2+)</name>
        <dbReference type="ChEBI" id="CHEBI:29105"/>
    </ligand>
</feature>
<feature type="binding site" evidence="1">
    <location>
        <position position="6"/>
    </location>
    <ligand>
        <name>Zn(2+)</name>
        <dbReference type="ChEBI" id="CHEBI:29105"/>
    </ligand>
</feature>
<sequence length="190" mass="21439">MSEHNCRGWYEGDPVMEAYHDYEWCKINHDDCFQFEMLCLEGASVGLSWKTIMHKREAYRRAFHQFDIDACASMTDEELEGLLSDSGLVRNRNKIFSVRKNAQAVKKIQAEFGSLDAYLWSFTNGKQIDGGWTAPEEVPTKSDVSVKMSADMKKRGIAFVGPVITYSFLQAVGIVNDHLAGCEYRGSGSD</sequence>
<dbReference type="AlphaFoldDB" id="A0A7X2P9P9"/>
<evidence type="ECO:0000313" key="2">
    <source>
        <dbReference type="EMBL" id="MST82829.1"/>
    </source>
</evidence>
<feature type="binding site" evidence="1">
    <location>
        <position position="182"/>
    </location>
    <ligand>
        <name>Zn(2+)</name>
        <dbReference type="ChEBI" id="CHEBI:29105"/>
    </ligand>
</feature>
<keyword evidence="1" id="KW-0862">Zinc</keyword>
<dbReference type="PANTHER" id="PTHR30037:SF4">
    <property type="entry name" value="DNA-3-METHYLADENINE GLYCOSYLASE I"/>
    <property type="match status" value="1"/>
</dbReference>
<accession>A0A7X2P9P9</accession>
<organism evidence="2 3">
    <name type="scientific">Bilifractor porci</name>
    <dbReference type="NCBI Taxonomy" id="2606636"/>
    <lineage>
        <taxon>Bacteria</taxon>
        <taxon>Bacillati</taxon>
        <taxon>Bacillota</taxon>
        <taxon>Clostridia</taxon>
        <taxon>Lachnospirales</taxon>
        <taxon>Lachnospiraceae</taxon>
        <taxon>Bilifractor</taxon>
    </lineage>
</organism>
<dbReference type="Gene3D" id="1.10.340.30">
    <property type="entry name" value="Hypothetical protein, domain 2"/>
    <property type="match status" value="1"/>
</dbReference>
<dbReference type="Pfam" id="PF03352">
    <property type="entry name" value="Adenine_glyco"/>
    <property type="match status" value="1"/>
</dbReference>
<comment type="caution">
    <text evidence="2">The sequence shown here is derived from an EMBL/GenBank/DDBJ whole genome shotgun (WGS) entry which is preliminary data.</text>
</comment>
<dbReference type="InterPro" id="IPR011257">
    <property type="entry name" value="DNA_glycosylase"/>
</dbReference>
<keyword evidence="3" id="KW-1185">Reference proteome</keyword>
<dbReference type="SUPFAM" id="SSF48150">
    <property type="entry name" value="DNA-glycosylase"/>
    <property type="match status" value="1"/>
</dbReference>
<dbReference type="GO" id="GO:0006284">
    <property type="term" value="P:base-excision repair"/>
    <property type="evidence" value="ECO:0007669"/>
    <property type="project" value="InterPro"/>
</dbReference>
<dbReference type="InterPro" id="IPR005019">
    <property type="entry name" value="Adenine_glyco"/>
</dbReference>
<dbReference type="RefSeq" id="WP_154458732.1">
    <property type="nucleotide sequence ID" value="NZ_VUMV01000009.1"/>
</dbReference>
<proteinExistence type="predicted"/>
<dbReference type="EMBL" id="VUMV01000009">
    <property type="protein sequence ID" value="MST82829.1"/>
    <property type="molecule type" value="Genomic_DNA"/>
</dbReference>
<feature type="binding site" evidence="1">
    <location>
        <position position="178"/>
    </location>
    <ligand>
        <name>Zn(2+)</name>
        <dbReference type="ChEBI" id="CHEBI:29105"/>
    </ligand>
</feature>
<name>A0A7X2P9P9_9FIRM</name>
<reference evidence="2 3" key="1">
    <citation type="submission" date="2019-08" db="EMBL/GenBank/DDBJ databases">
        <title>In-depth cultivation of the pig gut microbiome towards novel bacterial diversity and tailored functional studies.</title>
        <authorList>
            <person name="Wylensek D."/>
            <person name="Hitch T.C.A."/>
            <person name="Clavel T."/>
        </authorList>
    </citation>
    <scope>NUCLEOTIDE SEQUENCE [LARGE SCALE GENOMIC DNA]</scope>
    <source>
        <strain evidence="2 3">Oil+RF-744-WCA-WT-13</strain>
    </source>
</reference>